<dbReference type="RefSeq" id="WP_146906207.1">
    <property type="nucleotide sequence ID" value="NZ_BAAARM010000005.1"/>
</dbReference>
<evidence type="ECO:0000259" key="3">
    <source>
        <dbReference type="Pfam" id="PF13360"/>
    </source>
</evidence>
<dbReference type="InterPro" id="IPR002372">
    <property type="entry name" value="PQQ_rpt_dom"/>
</dbReference>
<dbReference type="PANTHER" id="PTHR34512:SF30">
    <property type="entry name" value="OUTER MEMBRANE PROTEIN ASSEMBLY FACTOR BAMB"/>
    <property type="match status" value="1"/>
</dbReference>
<name>A0A512DFM6_9CELL</name>
<evidence type="ECO:0000313" key="5">
    <source>
        <dbReference type="Proteomes" id="UP000321181"/>
    </source>
</evidence>
<feature type="region of interest" description="Disordered" evidence="1">
    <location>
        <begin position="1"/>
        <end position="54"/>
    </location>
</feature>
<dbReference type="OrthoDB" id="4820598at2"/>
<evidence type="ECO:0000256" key="1">
    <source>
        <dbReference type="SAM" id="MobiDB-lite"/>
    </source>
</evidence>
<dbReference type="PANTHER" id="PTHR34512">
    <property type="entry name" value="CELL SURFACE PROTEIN"/>
    <property type="match status" value="1"/>
</dbReference>
<comment type="caution">
    <text evidence="4">The sequence shown here is derived from an EMBL/GenBank/DDBJ whole genome shotgun (WGS) entry which is preliminary data.</text>
</comment>
<dbReference type="Gene3D" id="2.130.10.10">
    <property type="entry name" value="YVTN repeat-like/Quinoprotein amine dehydrogenase"/>
    <property type="match status" value="1"/>
</dbReference>
<feature type="domain" description="Pyrrolo-quinoline quinone repeat" evidence="3">
    <location>
        <begin position="409"/>
        <end position="528"/>
    </location>
</feature>
<dbReference type="InterPro" id="IPR015943">
    <property type="entry name" value="WD40/YVTN_repeat-like_dom_sf"/>
</dbReference>
<keyword evidence="2" id="KW-0472">Membrane</keyword>
<feature type="compositionally biased region" description="Basic and acidic residues" evidence="1">
    <location>
        <begin position="1"/>
        <end position="35"/>
    </location>
</feature>
<proteinExistence type="predicted"/>
<keyword evidence="2" id="KW-0812">Transmembrane</keyword>
<organism evidence="4 5">
    <name type="scientific">Cellulomonas aerilata</name>
    <dbReference type="NCBI Taxonomy" id="515326"/>
    <lineage>
        <taxon>Bacteria</taxon>
        <taxon>Bacillati</taxon>
        <taxon>Actinomycetota</taxon>
        <taxon>Actinomycetes</taxon>
        <taxon>Micrococcales</taxon>
        <taxon>Cellulomonadaceae</taxon>
        <taxon>Cellulomonas</taxon>
    </lineage>
</organism>
<evidence type="ECO:0000313" key="4">
    <source>
        <dbReference type="EMBL" id="GEO35294.1"/>
    </source>
</evidence>
<keyword evidence="5" id="KW-1185">Reference proteome</keyword>
<feature type="region of interest" description="Disordered" evidence="1">
    <location>
        <begin position="165"/>
        <end position="201"/>
    </location>
</feature>
<feature type="domain" description="Pyrrolo-quinoline quinone repeat" evidence="3">
    <location>
        <begin position="136"/>
        <end position="330"/>
    </location>
</feature>
<keyword evidence="2" id="KW-1133">Transmembrane helix</keyword>
<dbReference type="AlphaFoldDB" id="A0A512DFM6"/>
<feature type="compositionally biased region" description="Acidic residues" evidence="1">
    <location>
        <begin position="181"/>
        <end position="191"/>
    </location>
</feature>
<gene>
    <name evidence="4" type="ORF">CAE01nite_30190</name>
</gene>
<accession>A0A512DFM6</accession>
<protein>
    <recommendedName>
        <fullName evidence="3">Pyrrolo-quinoline quinone repeat domain-containing protein</fullName>
    </recommendedName>
</protein>
<dbReference type="InterPro" id="IPR011047">
    <property type="entry name" value="Quinoprotein_ADH-like_sf"/>
</dbReference>
<dbReference type="EMBL" id="BJYY01000018">
    <property type="protein sequence ID" value="GEO35294.1"/>
    <property type="molecule type" value="Genomic_DNA"/>
</dbReference>
<dbReference type="SUPFAM" id="SSF50998">
    <property type="entry name" value="Quinoprotein alcohol dehydrogenase-like"/>
    <property type="match status" value="1"/>
</dbReference>
<reference evidence="4 5" key="1">
    <citation type="submission" date="2019-07" db="EMBL/GenBank/DDBJ databases">
        <title>Whole genome shotgun sequence of Cellulomonas aerilata NBRC 106308.</title>
        <authorList>
            <person name="Hosoyama A."/>
            <person name="Uohara A."/>
            <person name="Ohji S."/>
            <person name="Ichikawa N."/>
        </authorList>
    </citation>
    <scope>NUCLEOTIDE SEQUENCE [LARGE SCALE GENOMIC DNA]</scope>
    <source>
        <strain evidence="4 5">NBRC 106308</strain>
    </source>
</reference>
<sequence>MARLRGDMRDMRDVELVDAGPDHDHPPGPRADGRAPRGTPPAWASDLPGGRRTRAGRRGAAVLAVVAAVALAGGVAADRRESRRESELAAVPGVVRSLERPVAELWGTADRPVDDLHLVGDRLVGAVAREGGGGVDVVALALATGEDVWRTAVGTGRADARWTSCVVPGRHRPGPGAGTDDATDDSTDDGGGDGGSTPGTPVVVCVVVDETTTTEASALGTRTYPTRARLVVVDAVSGDIRRDEPTLPTGVLATVDDDVLLAEVAPEGRPHVVRLDPRSGHRRWSRTGPDALPADEFRQRTVRIEAAGDLVAVDGGSVRVLRASDGSLVDSWRRDASLDTGGQVQVLGGGTLLARPAATSDGGWGTRVVELASGREAGAPGYPLPVRPDDGSLAGSVVMLSVEGLDLLVLDVASGRVRWSVPAGSGGLPVVMDGRVVRAERRSLLARDGRTGEVLWSAALPARTGSPLMTDGRSVLVSLPDGRGGGELVAFGLSDGRRTWSVGLPQEVVLTSADGQLLGSSSGRLVALGAPDRPRGGVTAVVTD</sequence>
<dbReference type="Pfam" id="PF13360">
    <property type="entry name" value="PQQ_2"/>
    <property type="match status" value="2"/>
</dbReference>
<dbReference type="Proteomes" id="UP000321181">
    <property type="component" value="Unassembled WGS sequence"/>
</dbReference>
<evidence type="ECO:0000256" key="2">
    <source>
        <dbReference type="SAM" id="Phobius"/>
    </source>
</evidence>
<feature type="transmembrane region" description="Helical" evidence="2">
    <location>
        <begin position="60"/>
        <end position="77"/>
    </location>
</feature>